<feature type="domain" description="4Fe4S-binding SPASM" evidence="8">
    <location>
        <begin position="247"/>
        <end position="313"/>
    </location>
</feature>
<dbReference type="GO" id="GO:0046872">
    <property type="term" value="F:metal ion binding"/>
    <property type="evidence" value="ECO:0007669"/>
    <property type="project" value="UniProtKB-KW"/>
</dbReference>
<dbReference type="SFLD" id="SFLDS00029">
    <property type="entry name" value="Radical_SAM"/>
    <property type="match status" value="1"/>
</dbReference>
<reference evidence="9 10" key="1">
    <citation type="submission" date="2020-06" db="EMBL/GenBank/DDBJ databases">
        <title>Whole-genome sequence of Allochromatium humboldtianum DSM 21881, type strain.</title>
        <authorList>
            <person name="Kyndt J.A."/>
            <person name="Meyer T.E."/>
        </authorList>
    </citation>
    <scope>NUCLEOTIDE SEQUENCE [LARGE SCALE GENOMIC DNA]</scope>
    <source>
        <strain evidence="9 10">DSM 21881</strain>
    </source>
</reference>
<dbReference type="SUPFAM" id="SSF102114">
    <property type="entry name" value="Radical SAM enzymes"/>
    <property type="match status" value="1"/>
</dbReference>
<keyword evidence="4" id="KW-0479">Metal-binding</keyword>
<evidence type="ECO:0000259" key="8">
    <source>
        <dbReference type="Pfam" id="PF13186"/>
    </source>
</evidence>
<organism evidence="9 10">
    <name type="scientific">Allochromatium humboldtianum</name>
    <dbReference type="NCBI Taxonomy" id="504901"/>
    <lineage>
        <taxon>Bacteria</taxon>
        <taxon>Pseudomonadati</taxon>
        <taxon>Pseudomonadota</taxon>
        <taxon>Gammaproteobacteria</taxon>
        <taxon>Chromatiales</taxon>
        <taxon>Chromatiaceae</taxon>
        <taxon>Allochromatium</taxon>
    </lineage>
</organism>
<evidence type="ECO:0000313" key="10">
    <source>
        <dbReference type="Proteomes" id="UP000592294"/>
    </source>
</evidence>
<dbReference type="GO" id="GO:0003824">
    <property type="term" value="F:catalytic activity"/>
    <property type="evidence" value="ECO:0007669"/>
    <property type="project" value="InterPro"/>
</dbReference>
<comment type="caution">
    <text evidence="9">The sequence shown here is derived from an EMBL/GenBank/DDBJ whole genome shotgun (WGS) entry which is preliminary data.</text>
</comment>
<dbReference type="Gene3D" id="3.20.20.70">
    <property type="entry name" value="Aldolase class I"/>
    <property type="match status" value="1"/>
</dbReference>
<keyword evidence="3" id="KW-0949">S-adenosyl-L-methionine</keyword>
<dbReference type="InterPro" id="IPR050377">
    <property type="entry name" value="Radical_SAM_PqqE_MftC-like"/>
</dbReference>
<dbReference type="Pfam" id="PF13186">
    <property type="entry name" value="SPASM"/>
    <property type="match status" value="1"/>
</dbReference>
<accession>A0A850RK04</accession>
<sequence length="353" mass="41369">MSGKIAPRIEMTGRTNLEDVIPLKAPYNLIIDPSSVCNLECVFCPTGDAYKIKSLNNYQGHIDLDLYKKIIDQIKDFNSEIKMLRLWKEGEPLCNPNLISMIDYARKNKEINKIDTTTNAIALSRELSRDLISSKIDRINISVYGLNSRAYYKFTGKSIDFSEYVENIAYLHKIKNKTEIFIKFPRNLLFGEKEEKFFDIFAKYSDRIFIEELFPGWESFDSKKDLNFEIKKHGIFFQPIQENKKVCTHMFYNMMVNVDGTVSPCFADWRRKLIVGDLKKQSLTEVWNSLEFNLLRYQHLNFERSENEICKKCIRLTHAMLDDIDSYAHQLKNLILEEKIYQSNKIKTPGVLI</sequence>
<dbReference type="SFLD" id="SFLDG01387">
    <property type="entry name" value="BtrN-like_SPASM_domain_contain"/>
    <property type="match status" value="1"/>
</dbReference>
<evidence type="ECO:0000256" key="2">
    <source>
        <dbReference type="ARBA" id="ARBA00022485"/>
    </source>
</evidence>
<keyword evidence="2" id="KW-0004">4Fe-4S</keyword>
<keyword evidence="5" id="KW-0408">Iron</keyword>
<dbReference type="InterPro" id="IPR034391">
    <property type="entry name" value="AdoMet-like_SPASM_containing"/>
</dbReference>
<dbReference type="AlphaFoldDB" id="A0A850RK04"/>
<evidence type="ECO:0000256" key="3">
    <source>
        <dbReference type="ARBA" id="ARBA00022691"/>
    </source>
</evidence>
<dbReference type="PANTHER" id="PTHR11228">
    <property type="entry name" value="RADICAL SAM DOMAIN PROTEIN"/>
    <property type="match status" value="1"/>
</dbReference>
<gene>
    <name evidence="9" type="ORF">HW932_18325</name>
</gene>
<evidence type="ECO:0000256" key="6">
    <source>
        <dbReference type="ARBA" id="ARBA00023014"/>
    </source>
</evidence>
<evidence type="ECO:0000259" key="7">
    <source>
        <dbReference type="Pfam" id="PF04055"/>
    </source>
</evidence>
<protein>
    <submittedName>
        <fullName evidence="9">SPASM domain-containing protein</fullName>
    </submittedName>
</protein>
<dbReference type="Pfam" id="PF04055">
    <property type="entry name" value="Radical_SAM"/>
    <property type="match status" value="1"/>
</dbReference>
<keyword evidence="10" id="KW-1185">Reference proteome</keyword>
<dbReference type="InterPro" id="IPR023885">
    <property type="entry name" value="4Fe4S-binding_SPASM_dom"/>
</dbReference>
<dbReference type="InterPro" id="IPR058240">
    <property type="entry name" value="rSAM_sf"/>
</dbReference>
<dbReference type="PANTHER" id="PTHR11228:SF7">
    <property type="entry name" value="PQQA PEPTIDE CYCLASE"/>
    <property type="match status" value="1"/>
</dbReference>
<dbReference type="CDD" id="cd01335">
    <property type="entry name" value="Radical_SAM"/>
    <property type="match status" value="1"/>
</dbReference>
<evidence type="ECO:0000313" key="9">
    <source>
        <dbReference type="EMBL" id="NVZ11210.1"/>
    </source>
</evidence>
<keyword evidence="6" id="KW-0411">Iron-sulfur</keyword>
<dbReference type="SFLD" id="SFLDG01067">
    <property type="entry name" value="SPASM/twitch_domain_containing"/>
    <property type="match status" value="1"/>
</dbReference>
<dbReference type="GO" id="GO:0051536">
    <property type="term" value="F:iron-sulfur cluster binding"/>
    <property type="evidence" value="ECO:0007669"/>
    <property type="project" value="UniProtKB-KW"/>
</dbReference>
<feature type="domain" description="Radical SAM core" evidence="7">
    <location>
        <begin position="33"/>
        <end position="196"/>
    </location>
</feature>
<name>A0A850RK04_9GAMM</name>
<evidence type="ECO:0000256" key="5">
    <source>
        <dbReference type="ARBA" id="ARBA00023004"/>
    </source>
</evidence>
<dbReference type="RefSeq" id="WP_176977927.1">
    <property type="nucleotide sequence ID" value="NZ_JABZEO010000017.1"/>
</dbReference>
<dbReference type="Proteomes" id="UP000592294">
    <property type="component" value="Unassembled WGS sequence"/>
</dbReference>
<dbReference type="InterPro" id="IPR013785">
    <property type="entry name" value="Aldolase_TIM"/>
</dbReference>
<comment type="cofactor">
    <cofactor evidence="1">
        <name>[4Fe-4S] cluster</name>
        <dbReference type="ChEBI" id="CHEBI:49883"/>
    </cofactor>
</comment>
<dbReference type="EMBL" id="JABZEO010000017">
    <property type="protein sequence ID" value="NVZ11210.1"/>
    <property type="molecule type" value="Genomic_DNA"/>
</dbReference>
<evidence type="ECO:0000256" key="1">
    <source>
        <dbReference type="ARBA" id="ARBA00001966"/>
    </source>
</evidence>
<evidence type="ECO:0000256" key="4">
    <source>
        <dbReference type="ARBA" id="ARBA00022723"/>
    </source>
</evidence>
<dbReference type="InterPro" id="IPR007197">
    <property type="entry name" value="rSAM"/>
</dbReference>
<proteinExistence type="predicted"/>